<accession>A0A6V8MXW8</accession>
<dbReference type="InterPro" id="IPR011047">
    <property type="entry name" value="Quinoprotein_ADH-like_sf"/>
</dbReference>
<evidence type="ECO:0000313" key="3">
    <source>
        <dbReference type="Proteomes" id="UP000568888"/>
    </source>
</evidence>
<comment type="caution">
    <text evidence="2">The sequence shown here is derived from an EMBL/GenBank/DDBJ whole genome shotgun (WGS) entry which is preliminary data.</text>
</comment>
<gene>
    <name evidence="2" type="ORF">GMPD_24260</name>
</gene>
<feature type="signal peptide" evidence="1">
    <location>
        <begin position="1"/>
        <end position="21"/>
    </location>
</feature>
<dbReference type="EMBL" id="BLXY01000004">
    <property type="protein sequence ID" value="GFO64507.1"/>
    <property type="molecule type" value="Genomic_DNA"/>
</dbReference>
<evidence type="ECO:0008006" key="4">
    <source>
        <dbReference type="Google" id="ProtNLM"/>
    </source>
</evidence>
<protein>
    <recommendedName>
        <fullName evidence="4">Lipoprotein</fullName>
    </recommendedName>
</protein>
<evidence type="ECO:0000313" key="2">
    <source>
        <dbReference type="EMBL" id="GFO64507.1"/>
    </source>
</evidence>
<dbReference type="PROSITE" id="PS51257">
    <property type="entry name" value="PROKAR_LIPOPROTEIN"/>
    <property type="match status" value="1"/>
</dbReference>
<dbReference type="Proteomes" id="UP000568888">
    <property type="component" value="Unassembled WGS sequence"/>
</dbReference>
<dbReference type="SUPFAM" id="SSF50998">
    <property type="entry name" value="Quinoprotein alcohol dehydrogenase-like"/>
    <property type="match status" value="1"/>
</dbReference>
<organism evidence="2 3">
    <name type="scientific">Geomonas paludis</name>
    <dbReference type="NCBI Taxonomy" id="2740185"/>
    <lineage>
        <taxon>Bacteria</taxon>
        <taxon>Pseudomonadati</taxon>
        <taxon>Thermodesulfobacteriota</taxon>
        <taxon>Desulfuromonadia</taxon>
        <taxon>Geobacterales</taxon>
        <taxon>Geobacteraceae</taxon>
        <taxon>Geomonas</taxon>
    </lineage>
</organism>
<feature type="chain" id="PRO_5027589423" description="Lipoprotein" evidence="1">
    <location>
        <begin position="22"/>
        <end position="375"/>
    </location>
</feature>
<name>A0A6V8MXW8_9BACT</name>
<evidence type="ECO:0000256" key="1">
    <source>
        <dbReference type="SAM" id="SignalP"/>
    </source>
</evidence>
<proteinExistence type="predicted"/>
<sequence>MKNLVLTLFTVLILGSLAGCAATLPAQLPTGLQVKPIARSDADTPFDAALNGTFATVAKGNVTLTDRQGKSVKVVDGAASALSFSSGGDRLAVALPAEDGTWLRILDGSGKTLGETKIGGRITSVAWRSEKEVLAGVLNVRKFSFGSQMTSRLFQWDGSGVPVATTLNDVTLRPQVASLPDQLLYNQLFIAVSPYRDEIAYTTLKDPPLFTPYLKVLIRNLETGSGAEVGQVQLGGGKVIYAPDGGSLLIGDAENAARRVSLPDGKELETWPSAAINPALSPAGTYLLLDGHLYRKGKEIATFPAGSRGVFLPDGSAMAVSYQGELFLVSGLEDGLVPALPADLERVLKLRRLRSQKLITDQEYRKELERKEPVQ</sequence>
<dbReference type="AlphaFoldDB" id="A0A6V8MXW8"/>
<reference evidence="3" key="1">
    <citation type="submission" date="2020-06" db="EMBL/GenBank/DDBJ databases">
        <title>Draft genomic sequecing of Geomonas sp. Red736.</title>
        <authorList>
            <person name="Itoh H."/>
            <person name="Xu Z.X."/>
            <person name="Ushijima N."/>
            <person name="Masuda Y."/>
            <person name="Shiratori Y."/>
            <person name="Senoo K."/>
        </authorList>
    </citation>
    <scope>NUCLEOTIDE SEQUENCE [LARGE SCALE GENOMIC DNA]</scope>
    <source>
        <strain evidence="3">Red736</strain>
    </source>
</reference>
<dbReference type="RefSeq" id="WP_183347667.1">
    <property type="nucleotide sequence ID" value="NZ_BLXY01000004.1"/>
</dbReference>
<keyword evidence="1" id="KW-0732">Signal</keyword>